<dbReference type="Gene3D" id="3.40.50.150">
    <property type="entry name" value="Vaccinia Virus protein VP39"/>
    <property type="match status" value="1"/>
</dbReference>
<organism evidence="1 2">
    <name type="scientific">Jimgerdemannia flammicorona</name>
    <dbReference type="NCBI Taxonomy" id="994334"/>
    <lineage>
        <taxon>Eukaryota</taxon>
        <taxon>Fungi</taxon>
        <taxon>Fungi incertae sedis</taxon>
        <taxon>Mucoromycota</taxon>
        <taxon>Mucoromycotina</taxon>
        <taxon>Endogonomycetes</taxon>
        <taxon>Endogonales</taxon>
        <taxon>Endogonaceae</taxon>
        <taxon>Jimgerdemannia</taxon>
    </lineage>
</organism>
<dbReference type="PANTHER" id="PTHR47473">
    <property type="entry name" value="BTA1P"/>
    <property type="match status" value="1"/>
</dbReference>
<dbReference type="OrthoDB" id="10253390at2759"/>
<evidence type="ECO:0000313" key="1">
    <source>
        <dbReference type="EMBL" id="RUP47410.1"/>
    </source>
</evidence>
<dbReference type="Pfam" id="PF11899">
    <property type="entry name" value="DUF3419"/>
    <property type="match status" value="1"/>
</dbReference>
<dbReference type="SUPFAM" id="SSF53335">
    <property type="entry name" value="S-adenosyl-L-methionine-dependent methyltransferases"/>
    <property type="match status" value="1"/>
</dbReference>
<dbReference type="Pfam" id="PF13489">
    <property type="entry name" value="Methyltransf_23"/>
    <property type="match status" value="1"/>
</dbReference>
<dbReference type="CDD" id="cd02440">
    <property type="entry name" value="AdoMet_MTases"/>
    <property type="match status" value="1"/>
</dbReference>
<accession>A0A433D965</accession>
<protein>
    <submittedName>
        <fullName evidence="1">Uncharacterized protein</fullName>
    </submittedName>
</protein>
<dbReference type="AlphaFoldDB" id="A0A433D965"/>
<proteinExistence type="predicted"/>
<dbReference type="InterPro" id="IPR021829">
    <property type="entry name" value="DUF3419"/>
</dbReference>
<sequence length="799" mass="92098">MGLGKNNILLPLQNVEMRYLLIPLSLALTYLALRTTRLDGFYSEHKYAAAFVLSLVGSLVSIIVAWDQLKAPAKFIYSCFLKPLGDHGDNQASRLDTFYQDQAEVYDATRGGFLRGRTTMLKICAAQLKEQLRSGKMTQKPVWIDLGGGTGWNIERMNDYFPIEKFEKVYLVDLCGPLCKVARERFEKRGWDNVVVVCDDAAKFQLPGLSRPNGKIGLVTMSYSLSMIDNYFPVIDRVQDLLSPEGIFGVVDFYVSGRSPAAAEKLTGHVNRQCSWFTRFFWTAWFDFDHINLAPGRRDYLEYRFGSLKAINARNHFIIPWLVKIPYYVWLGCAKHRSIDEVVAELGLDSTPSFTRASDSDPEASGSESDGTFASEKSLRAILTDGQSQLQQISPQPLSSFHYQNKSWRLPYDPSLPKHTQFRSYIYAFTWEDPRVDLEFLNLTKDDTMFVITSAGDNALEYALQSQPKRIHCIDMNPCQNHLLELKLAGISSLNYDDFWRMFGDGKHHEFETLLHDVLSPHLSSHAFQYWDHNVDRFAHKFYKTGYSGLALGIVEWWVRMQGLHKEVHAMCHARTIEEQKRIYEEKIRPAVFSPMLRKVLNNPMFMWNALGVPINQMNMYLEECTTRQYMEDTLDPIINRSLFRNDQYFYHVVLMQKYTHESCPSYLTEKGFQQLKKSGALDAFRLHTDSILNVLKSLPAEHLTRTVVMDHMDWFDRSSSELEEEILEMARTTAKGGHVYWRSAGRVPWYNRLFEKYGFKVEPLGVREIGSGVSLDRVNMYASFYRGVKVGRDEEISN</sequence>
<name>A0A433D965_9FUNG</name>
<dbReference type="PANTHER" id="PTHR47473:SF1">
    <property type="entry name" value="METHYLTRANSFERASE DOMAIN-CONTAINING PROTEIN"/>
    <property type="match status" value="1"/>
</dbReference>
<keyword evidence="2" id="KW-1185">Reference proteome</keyword>
<evidence type="ECO:0000313" key="2">
    <source>
        <dbReference type="Proteomes" id="UP000268093"/>
    </source>
</evidence>
<dbReference type="EMBL" id="RBNI01004558">
    <property type="protein sequence ID" value="RUP47410.1"/>
    <property type="molecule type" value="Genomic_DNA"/>
</dbReference>
<reference evidence="1 2" key="1">
    <citation type="journal article" date="2018" name="New Phytol.">
        <title>Phylogenomics of Endogonaceae and evolution of mycorrhizas within Mucoromycota.</title>
        <authorList>
            <person name="Chang Y."/>
            <person name="Desiro A."/>
            <person name="Na H."/>
            <person name="Sandor L."/>
            <person name="Lipzen A."/>
            <person name="Clum A."/>
            <person name="Barry K."/>
            <person name="Grigoriev I.V."/>
            <person name="Martin F.M."/>
            <person name="Stajich J.E."/>
            <person name="Smith M.E."/>
            <person name="Bonito G."/>
            <person name="Spatafora J.W."/>
        </authorList>
    </citation>
    <scope>NUCLEOTIDE SEQUENCE [LARGE SCALE GENOMIC DNA]</scope>
    <source>
        <strain evidence="1 2">GMNB39</strain>
    </source>
</reference>
<comment type="caution">
    <text evidence="1">The sequence shown here is derived from an EMBL/GenBank/DDBJ whole genome shotgun (WGS) entry which is preliminary data.</text>
</comment>
<dbReference type="InterPro" id="IPR029063">
    <property type="entry name" value="SAM-dependent_MTases_sf"/>
</dbReference>
<gene>
    <name evidence="1" type="ORF">BC936DRAFT_145760</name>
</gene>
<dbReference type="Proteomes" id="UP000268093">
    <property type="component" value="Unassembled WGS sequence"/>
</dbReference>